<dbReference type="SMART" id="SM00651">
    <property type="entry name" value="Sm"/>
    <property type="match status" value="1"/>
</dbReference>
<dbReference type="STRING" id="523843.SAMN06264941_0203"/>
<dbReference type="EMBL" id="JWTK01000001">
    <property type="protein sequence ID" value="OJH50408.1"/>
    <property type="molecule type" value="Genomic_DNA"/>
</dbReference>
<reference evidence="2 3" key="1">
    <citation type="submission" date="2014-12" db="EMBL/GenBank/DDBJ databases">
        <title>The genome sequence of Methanohalophilus portucalensis strain FDF1.</title>
        <authorList>
            <person name="Lai M.-C."/>
            <person name="Lai S.-J."/>
        </authorList>
    </citation>
    <scope>NUCLEOTIDE SEQUENCE [LARGE SCALE GENOMIC DNA]</scope>
    <source>
        <strain evidence="2 3">FDF-1</strain>
    </source>
</reference>
<keyword evidence="2" id="KW-0687">Ribonucleoprotein</keyword>
<dbReference type="SUPFAM" id="SSF50182">
    <property type="entry name" value="Sm-like ribonucleoproteins"/>
    <property type="match status" value="1"/>
</dbReference>
<gene>
    <name evidence="2" type="ORF">MPF_0196</name>
</gene>
<evidence type="ECO:0000313" key="3">
    <source>
        <dbReference type="Proteomes" id="UP000185713"/>
    </source>
</evidence>
<evidence type="ECO:0000259" key="1">
    <source>
        <dbReference type="PROSITE" id="PS52002"/>
    </source>
</evidence>
<dbReference type="Gene3D" id="2.30.30.100">
    <property type="match status" value="1"/>
</dbReference>
<sequence length="57" mass="6442">MKGDHSLLDGILKSADDYMNLHLEDTFEMVEEERQRSLGSVVLRGNNIILIVPAETQ</sequence>
<protein>
    <submittedName>
        <fullName evidence="2">Small nuclear ribonucleoprotein</fullName>
    </submittedName>
</protein>
<dbReference type="GO" id="GO:1990904">
    <property type="term" value="C:ribonucleoprotein complex"/>
    <property type="evidence" value="ECO:0007669"/>
    <property type="project" value="UniProtKB-KW"/>
</dbReference>
<dbReference type="AlphaFoldDB" id="A0A1L9C7K5"/>
<dbReference type="Proteomes" id="UP000185713">
    <property type="component" value="Unassembled WGS sequence"/>
</dbReference>
<dbReference type="InterPro" id="IPR047575">
    <property type="entry name" value="Sm"/>
</dbReference>
<dbReference type="Pfam" id="PF01423">
    <property type="entry name" value="LSM"/>
    <property type="match status" value="1"/>
</dbReference>
<accession>A0A1L9C7K5</accession>
<proteinExistence type="predicted"/>
<feature type="domain" description="Sm" evidence="1">
    <location>
        <begin position="1"/>
        <end position="57"/>
    </location>
</feature>
<name>A0A1L9C7K5_9EURY</name>
<dbReference type="GO" id="GO:0003723">
    <property type="term" value="F:RNA binding"/>
    <property type="evidence" value="ECO:0007669"/>
    <property type="project" value="InterPro"/>
</dbReference>
<dbReference type="PROSITE" id="PS52002">
    <property type="entry name" value="SM"/>
    <property type="match status" value="1"/>
</dbReference>
<comment type="caution">
    <text evidence="2">The sequence shown here is derived from an EMBL/GenBank/DDBJ whole genome shotgun (WGS) entry which is preliminary data.</text>
</comment>
<organism evidence="2 3">
    <name type="scientific">Methanohalophilus portucalensis FDF-1</name>
    <dbReference type="NCBI Taxonomy" id="523843"/>
    <lineage>
        <taxon>Archaea</taxon>
        <taxon>Methanobacteriati</taxon>
        <taxon>Methanobacteriota</taxon>
        <taxon>Stenosarchaea group</taxon>
        <taxon>Methanomicrobia</taxon>
        <taxon>Methanosarcinales</taxon>
        <taxon>Methanosarcinaceae</taxon>
        <taxon>Methanohalophilus</taxon>
    </lineage>
</organism>
<dbReference type="InterPro" id="IPR010920">
    <property type="entry name" value="LSM_dom_sf"/>
</dbReference>
<evidence type="ECO:0000313" key="2">
    <source>
        <dbReference type="EMBL" id="OJH50408.1"/>
    </source>
</evidence>
<dbReference type="InterPro" id="IPR001163">
    <property type="entry name" value="Sm_dom_euk/arc"/>
</dbReference>